<sequence>MVAYGINEDCFQYSKHLQMIEKIGAKELIPIDVRVIAATNQDLERKVLEGEFRQDLFYRINVIP</sequence>
<dbReference type="GO" id="GO:0005524">
    <property type="term" value="F:ATP binding"/>
    <property type="evidence" value="ECO:0007669"/>
    <property type="project" value="UniProtKB-KW"/>
</dbReference>
<dbReference type="AlphaFoldDB" id="A0AAC9RID7"/>
<keyword evidence="6" id="KW-1185">Reference proteome</keyword>
<organism evidence="5 7">
    <name type="scientific">Clostridium formicaceticum</name>
    <dbReference type="NCBI Taxonomy" id="1497"/>
    <lineage>
        <taxon>Bacteria</taxon>
        <taxon>Bacillati</taxon>
        <taxon>Bacillota</taxon>
        <taxon>Clostridia</taxon>
        <taxon>Eubacteriales</taxon>
        <taxon>Clostridiaceae</taxon>
        <taxon>Clostridium</taxon>
    </lineage>
</organism>
<evidence type="ECO:0000313" key="4">
    <source>
        <dbReference type="EMBL" id="AOY77108.1"/>
    </source>
</evidence>
<dbReference type="InterPro" id="IPR002078">
    <property type="entry name" value="Sigma_54_int"/>
</dbReference>
<evidence type="ECO:0000259" key="3">
    <source>
        <dbReference type="PROSITE" id="PS50045"/>
    </source>
</evidence>
<dbReference type="Proteomes" id="UP000177894">
    <property type="component" value="Chromosome"/>
</dbReference>
<keyword evidence="2" id="KW-0067">ATP-binding</keyword>
<dbReference type="Proteomes" id="UP000192478">
    <property type="component" value="Chromosome"/>
</dbReference>
<evidence type="ECO:0000313" key="5">
    <source>
        <dbReference type="EMBL" id="ARE87619.1"/>
    </source>
</evidence>
<accession>A0AAC9RID7</accession>
<feature type="domain" description="Sigma-54 factor interaction" evidence="3">
    <location>
        <begin position="20"/>
        <end position="64"/>
    </location>
</feature>
<evidence type="ECO:0000313" key="6">
    <source>
        <dbReference type="Proteomes" id="UP000177894"/>
    </source>
</evidence>
<proteinExistence type="predicted"/>
<dbReference type="Pfam" id="PF00158">
    <property type="entry name" value="Sigma54_activat"/>
    <property type="match status" value="1"/>
</dbReference>
<reference evidence="4 6" key="1">
    <citation type="submission" date="2016-10" db="EMBL/GenBank/DDBJ databases">
        <title>Complete Genome Sequence of Acetogen Clostridium formicoaceticum ATCC 27076.</title>
        <authorList>
            <person name="Bao T."/>
            <person name="Cheng C."/>
            <person name="Zhao J."/>
            <person name="Yang S.-T."/>
            <person name="Wang J."/>
            <person name="Wang M."/>
        </authorList>
    </citation>
    <scope>NUCLEOTIDE SEQUENCE [LARGE SCALE GENOMIC DNA]</scope>
    <source>
        <strain evidence="4 6">ATCC 27076</strain>
    </source>
</reference>
<evidence type="ECO:0000313" key="7">
    <source>
        <dbReference type="Proteomes" id="UP000192478"/>
    </source>
</evidence>
<keyword evidence="1" id="KW-0547">Nucleotide-binding</keyword>
<dbReference type="Gene3D" id="3.40.50.300">
    <property type="entry name" value="P-loop containing nucleotide triphosphate hydrolases"/>
    <property type="match status" value="1"/>
</dbReference>
<evidence type="ECO:0000256" key="2">
    <source>
        <dbReference type="ARBA" id="ARBA00022840"/>
    </source>
</evidence>
<dbReference type="GO" id="GO:0006355">
    <property type="term" value="P:regulation of DNA-templated transcription"/>
    <property type="evidence" value="ECO:0007669"/>
    <property type="project" value="InterPro"/>
</dbReference>
<reference evidence="5 7" key="2">
    <citation type="submission" date="2017-03" db="EMBL/GenBank/DDBJ databases">
        <title>Complete sequence of Clostridium formicaceticum DSM 92.</title>
        <authorList>
            <person name="Poehlein A."/>
            <person name="Karl M."/>
            <person name="Bengelsdorf F.R."/>
            <person name="Duerre P."/>
            <person name="Daniel R."/>
        </authorList>
    </citation>
    <scope>NUCLEOTIDE SEQUENCE [LARGE SCALE GENOMIC DNA]</scope>
    <source>
        <strain evidence="5 7">DSM 92</strain>
    </source>
</reference>
<dbReference type="InterPro" id="IPR027417">
    <property type="entry name" value="P-loop_NTPase"/>
</dbReference>
<protein>
    <submittedName>
        <fullName evidence="5">Nif-specific regulatory protein</fullName>
    </submittedName>
</protein>
<dbReference type="PANTHER" id="PTHR32071">
    <property type="entry name" value="TRANSCRIPTIONAL REGULATORY PROTEIN"/>
    <property type="match status" value="1"/>
</dbReference>
<dbReference type="SUPFAM" id="SSF52540">
    <property type="entry name" value="P-loop containing nucleoside triphosphate hydrolases"/>
    <property type="match status" value="1"/>
</dbReference>
<gene>
    <name evidence="5" type="primary">nifA</name>
    <name evidence="4" type="ORF">BJL90_15380</name>
    <name evidence="5" type="ORF">CLFO_20190</name>
</gene>
<dbReference type="PROSITE" id="PS50045">
    <property type="entry name" value="SIGMA54_INTERACT_4"/>
    <property type="match status" value="1"/>
</dbReference>
<dbReference type="KEGG" id="cfm:BJL90_15380"/>
<name>A0AAC9RID7_9CLOT</name>
<dbReference type="EMBL" id="CP020559">
    <property type="protein sequence ID" value="ARE87619.1"/>
    <property type="molecule type" value="Genomic_DNA"/>
</dbReference>
<evidence type="ECO:0000256" key="1">
    <source>
        <dbReference type="ARBA" id="ARBA00022741"/>
    </source>
</evidence>
<dbReference type="EMBL" id="CP017603">
    <property type="protein sequence ID" value="AOY77108.1"/>
    <property type="molecule type" value="Genomic_DNA"/>
</dbReference>